<dbReference type="EnsemblPlants" id="AVESA.00010b.r2.7AG1205870.1">
    <property type="protein sequence ID" value="AVESA.00010b.r2.7AG1205870.1.CDS"/>
    <property type="gene ID" value="AVESA.00010b.r2.7AG1205870"/>
</dbReference>
<organism evidence="1 2">
    <name type="scientific">Avena sativa</name>
    <name type="common">Oat</name>
    <dbReference type="NCBI Taxonomy" id="4498"/>
    <lineage>
        <taxon>Eukaryota</taxon>
        <taxon>Viridiplantae</taxon>
        <taxon>Streptophyta</taxon>
        <taxon>Embryophyta</taxon>
        <taxon>Tracheophyta</taxon>
        <taxon>Spermatophyta</taxon>
        <taxon>Magnoliopsida</taxon>
        <taxon>Liliopsida</taxon>
        <taxon>Poales</taxon>
        <taxon>Poaceae</taxon>
        <taxon>BOP clade</taxon>
        <taxon>Pooideae</taxon>
        <taxon>Poodae</taxon>
        <taxon>Poeae</taxon>
        <taxon>Poeae Chloroplast Group 1 (Aveneae type)</taxon>
        <taxon>Aveninae</taxon>
        <taxon>Avena</taxon>
    </lineage>
</organism>
<name>A0ACD5ZQC6_AVESA</name>
<keyword evidence="2" id="KW-1185">Reference proteome</keyword>
<protein>
    <submittedName>
        <fullName evidence="1">Uncharacterized protein</fullName>
    </submittedName>
</protein>
<proteinExistence type="predicted"/>
<evidence type="ECO:0000313" key="1">
    <source>
        <dbReference type="EnsemblPlants" id="AVESA.00010b.r2.7AG1205870.1.CDS"/>
    </source>
</evidence>
<dbReference type="Proteomes" id="UP001732700">
    <property type="component" value="Chromosome 7A"/>
</dbReference>
<evidence type="ECO:0000313" key="2">
    <source>
        <dbReference type="Proteomes" id="UP001732700"/>
    </source>
</evidence>
<reference evidence="1" key="2">
    <citation type="submission" date="2025-09" db="UniProtKB">
        <authorList>
            <consortium name="EnsemblPlants"/>
        </authorList>
    </citation>
    <scope>IDENTIFICATION</scope>
</reference>
<reference evidence="1" key="1">
    <citation type="submission" date="2021-05" db="EMBL/GenBank/DDBJ databases">
        <authorList>
            <person name="Scholz U."/>
            <person name="Mascher M."/>
            <person name="Fiebig A."/>
        </authorList>
    </citation>
    <scope>NUCLEOTIDE SEQUENCE [LARGE SCALE GENOMIC DNA]</scope>
</reference>
<accession>A0ACD5ZQC6</accession>
<sequence length="523" mass="57555">MECLQDPLSWVLAALLLALIMVLHKQRRPGYVLPPPPPGPKPLPIIGNVGIMGQLTPPGLAALARKHGGLMHLRLAWFRTYVVSTPEYAREVLQAQDSVFSDRPATVAISYLSYGRNDMAFADHGPFWRHTRKLCVMKLFSRRRSRTWLAVRQECAELVRAVAAASGRAEGVNLGKLMFRFTNNVVLRAAYSYSTAPGPDDDQGHDEIDIIGVLRECSDLFGAFSVGDVVPWFSWMDRQGINRRLRAARGALDGFLEKIIDEHVERGRKPDDPDADMVDGLLEFLDETSSSKAAGHGQQNTLHLTRKNIKAICMDIMVGGTDTVALAVEWAMAGLLHNPDVLMRLQKELADVVGLDRNVDESDLANLPFLKCVVKETLRLHPPIPLLLHKTAEDCTVGGYSVPRGSRVMVNVWAIGRDGEVWEDADKFCPTRFMPEGGAAGLDMKGGCFELLPFGSGRRSCPGMALGQYAMELTVAQLVHGFDWALPNGMKPAELDMGDRFGLTAPRAFRLAAVPTPRLTCPV</sequence>